<dbReference type="Proteomes" id="UP000075809">
    <property type="component" value="Unassembled WGS sequence"/>
</dbReference>
<dbReference type="GO" id="GO:0005789">
    <property type="term" value="C:endoplasmic reticulum membrane"/>
    <property type="evidence" value="ECO:0007669"/>
    <property type="project" value="TreeGrafter"/>
</dbReference>
<dbReference type="PANTHER" id="PTHR44216">
    <property type="entry name" value="PROTEIN O-MANNOSYL-TRANSFERASE TMTC2"/>
    <property type="match status" value="1"/>
</dbReference>
<sequence>RCATRRLAACDAARGRRACQETGVYNPSYLLCPFSTSVIPGVVLSTPNPPSHFPECTKRESRLGDHHSDAPRLLAAIIGIVFVNQSCYINIHEYTSLKKAYVNLGAALISVGRGTDAAAVLRAGASLDGSGLKDKRAHEAARVQALLQLGALYADQGRLQRALSAYREALRALPDHYPPQSAFVSFASGEKCFIPGLVVLCGAVFEWLIRCLQPFGRHTMLLETAKLPLRCNIFISLSICIRIDHKMPDGKIKFRHYTAERIGDLSISARLIKTVHRVANPFDSRSP</sequence>
<evidence type="ECO:0000256" key="2">
    <source>
        <dbReference type="ARBA" id="ARBA00022803"/>
    </source>
</evidence>
<dbReference type="STRING" id="64791.A0A151X0J4"/>
<evidence type="ECO:0000313" key="5">
    <source>
        <dbReference type="Proteomes" id="UP000075809"/>
    </source>
</evidence>
<name>A0A151X0J4_9HYME</name>
<dbReference type="GO" id="GO:0035269">
    <property type="term" value="P:protein O-linked glycosylation via mannose"/>
    <property type="evidence" value="ECO:0007669"/>
    <property type="project" value="TreeGrafter"/>
</dbReference>
<dbReference type="InterPro" id="IPR052384">
    <property type="entry name" value="TMTC_O-mannosyltransferase"/>
</dbReference>
<dbReference type="PANTHER" id="PTHR44216:SF3">
    <property type="entry name" value="PROTEIN O-MANNOSYL-TRANSFERASE TMTC2"/>
    <property type="match status" value="1"/>
</dbReference>
<reference evidence="4 5" key="1">
    <citation type="submission" date="2015-09" db="EMBL/GenBank/DDBJ databases">
        <title>Trachymyrmex zeteki WGS genome.</title>
        <authorList>
            <person name="Nygaard S."/>
            <person name="Hu H."/>
            <person name="Boomsma J."/>
            <person name="Zhang G."/>
        </authorList>
    </citation>
    <scope>NUCLEOTIDE SEQUENCE [LARGE SCALE GENOMIC DNA]</scope>
    <source>
        <strain evidence="4">Tzet28-1</strain>
        <tissue evidence="4">Whole body</tissue>
    </source>
</reference>
<dbReference type="GO" id="GO:0000030">
    <property type="term" value="F:mannosyltransferase activity"/>
    <property type="evidence" value="ECO:0007669"/>
    <property type="project" value="TreeGrafter"/>
</dbReference>
<dbReference type="PROSITE" id="PS50005">
    <property type="entry name" value="TPR"/>
    <property type="match status" value="1"/>
</dbReference>
<evidence type="ECO:0000256" key="1">
    <source>
        <dbReference type="ARBA" id="ARBA00022737"/>
    </source>
</evidence>
<dbReference type="InterPro" id="IPR019734">
    <property type="entry name" value="TPR_rpt"/>
</dbReference>
<dbReference type="SUPFAM" id="SSF48452">
    <property type="entry name" value="TPR-like"/>
    <property type="match status" value="1"/>
</dbReference>
<keyword evidence="1" id="KW-0677">Repeat</keyword>
<dbReference type="SMART" id="SM00028">
    <property type="entry name" value="TPR"/>
    <property type="match status" value="1"/>
</dbReference>
<dbReference type="Pfam" id="PF07719">
    <property type="entry name" value="TPR_2"/>
    <property type="match status" value="1"/>
</dbReference>
<dbReference type="InterPro" id="IPR011990">
    <property type="entry name" value="TPR-like_helical_dom_sf"/>
</dbReference>
<evidence type="ECO:0000313" key="4">
    <source>
        <dbReference type="EMBL" id="KYQ53882.1"/>
    </source>
</evidence>
<evidence type="ECO:0000256" key="3">
    <source>
        <dbReference type="PROSITE-ProRule" id="PRU00339"/>
    </source>
</evidence>
<gene>
    <name evidence="4" type="ORF">ALC60_07175</name>
</gene>
<keyword evidence="2 3" id="KW-0802">TPR repeat</keyword>
<feature type="non-terminal residue" evidence="4">
    <location>
        <position position="1"/>
    </location>
</feature>
<organism evidence="4 5">
    <name type="scientific">Mycetomoellerius zeteki</name>
    <dbReference type="NCBI Taxonomy" id="64791"/>
    <lineage>
        <taxon>Eukaryota</taxon>
        <taxon>Metazoa</taxon>
        <taxon>Ecdysozoa</taxon>
        <taxon>Arthropoda</taxon>
        <taxon>Hexapoda</taxon>
        <taxon>Insecta</taxon>
        <taxon>Pterygota</taxon>
        <taxon>Neoptera</taxon>
        <taxon>Endopterygota</taxon>
        <taxon>Hymenoptera</taxon>
        <taxon>Apocrita</taxon>
        <taxon>Aculeata</taxon>
        <taxon>Formicoidea</taxon>
        <taxon>Formicidae</taxon>
        <taxon>Myrmicinae</taxon>
        <taxon>Mycetomoellerius</taxon>
    </lineage>
</organism>
<dbReference type="EMBL" id="KQ982611">
    <property type="protein sequence ID" value="KYQ53882.1"/>
    <property type="molecule type" value="Genomic_DNA"/>
</dbReference>
<dbReference type="InterPro" id="IPR013105">
    <property type="entry name" value="TPR_2"/>
</dbReference>
<dbReference type="PROSITE" id="PS50293">
    <property type="entry name" value="TPR_REGION"/>
    <property type="match status" value="1"/>
</dbReference>
<keyword evidence="5" id="KW-1185">Reference proteome</keyword>
<dbReference type="AlphaFoldDB" id="A0A151X0J4"/>
<accession>A0A151X0J4</accession>
<protein>
    <submittedName>
        <fullName evidence="4">Uncharacterized protein</fullName>
    </submittedName>
</protein>
<feature type="repeat" description="TPR" evidence="3">
    <location>
        <begin position="143"/>
        <end position="176"/>
    </location>
</feature>
<proteinExistence type="predicted"/>
<dbReference type="Gene3D" id="1.25.40.10">
    <property type="entry name" value="Tetratricopeptide repeat domain"/>
    <property type="match status" value="1"/>
</dbReference>